<dbReference type="AlphaFoldDB" id="G4Z2S7"/>
<accession>G4Z2S7</accession>
<proteinExistence type="predicted"/>
<evidence type="ECO:0000313" key="3">
    <source>
        <dbReference type="Proteomes" id="UP000002640"/>
    </source>
</evidence>
<protein>
    <submittedName>
        <fullName evidence="2">Uncharacterized protein</fullName>
    </submittedName>
</protein>
<dbReference type="InParanoid" id="G4Z2S7"/>
<reference evidence="2 3" key="1">
    <citation type="journal article" date="2006" name="Science">
        <title>Phytophthora genome sequences uncover evolutionary origins and mechanisms of pathogenesis.</title>
        <authorList>
            <person name="Tyler B.M."/>
            <person name="Tripathy S."/>
            <person name="Zhang X."/>
            <person name="Dehal P."/>
            <person name="Jiang R.H."/>
            <person name="Aerts A."/>
            <person name="Arredondo F.D."/>
            <person name="Baxter L."/>
            <person name="Bensasson D."/>
            <person name="Beynon J.L."/>
            <person name="Chapman J."/>
            <person name="Damasceno C.M."/>
            <person name="Dorrance A.E."/>
            <person name="Dou D."/>
            <person name="Dickerman A.W."/>
            <person name="Dubchak I.L."/>
            <person name="Garbelotto M."/>
            <person name="Gijzen M."/>
            <person name="Gordon S.G."/>
            <person name="Govers F."/>
            <person name="Grunwald N.J."/>
            <person name="Huang W."/>
            <person name="Ivors K.L."/>
            <person name="Jones R.W."/>
            <person name="Kamoun S."/>
            <person name="Krampis K."/>
            <person name="Lamour K.H."/>
            <person name="Lee M.K."/>
            <person name="McDonald W.H."/>
            <person name="Medina M."/>
            <person name="Meijer H.J."/>
            <person name="Nordberg E.K."/>
            <person name="Maclean D.J."/>
            <person name="Ospina-Giraldo M.D."/>
            <person name="Morris P.F."/>
            <person name="Phuntumart V."/>
            <person name="Putnam N.H."/>
            <person name="Rash S."/>
            <person name="Rose J.K."/>
            <person name="Sakihama Y."/>
            <person name="Salamov A.A."/>
            <person name="Savidor A."/>
            <person name="Scheuring C.F."/>
            <person name="Smith B.M."/>
            <person name="Sobral B.W."/>
            <person name="Terry A."/>
            <person name="Torto-Alalibo T.A."/>
            <person name="Win J."/>
            <person name="Xu Z."/>
            <person name="Zhang H."/>
            <person name="Grigoriev I.V."/>
            <person name="Rokhsar D.S."/>
            <person name="Boore J.L."/>
        </authorList>
    </citation>
    <scope>NUCLEOTIDE SEQUENCE [LARGE SCALE GENOMIC DNA]</scope>
    <source>
        <strain evidence="2 3">P6497</strain>
    </source>
</reference>
<dbReference type="KEGG" id="psoj:PHYSODRAFT_345821"/>
<dbReference type="RefSeq" id="XP_009524919.1">
    <property type="nucleotide sequence ID" value="XM_009526624.1"/>
</dbReference>
<evidence type="ECO:0000313" key="2">
    <source>
        <dbReference type="EMBL" id="EGZ22202.1"/>
    </source>
</evidence>
<keyword evidence="3" id="KW-1185">Reference proteome</keyword>
<feature type="region of interest" description="Disordered" evidence="1">
    <location>
        <begin position="1"/>
        <end position="69"/>
    </location>
</feature>
<dbReference type="Proteomes" id="UP000002640">
    <property type="component" value="Unassembled WGS sequence"/>
</dbReference>
<name>G4Z2S7_PHYSP</name>
<organism evidence="2 3">
    <name type="scientific">Phytophthora sojae (strain P6497)</name>
    <name type="common">Soybean stem and root rot agent</name>
    <name type="synonym">Phytophthora megasperma f. sp. glycines</name>
    <dbReference type="NCBI Taxonomy" id="1094619"/>
    <lineage>
        <taxon>Eukaryota</taxon>
        <taxon>Sar</taxon>
        <taxon>Stramenopiles</taxon>
        <taxon>Oomycota</taxon>
        <taxon>Peronosporomycetes</taxon>
        <taxon>Peronosporales</taxon>
        <taxon>Peronosporaceae</taxon>
        <taxon>Phytophthora</taxon>
    </lineage>
</organism>
<dbReference type="GeneID" id="20648738"/>
<dbReference type="SMR" id="G4Z2S7"/>
<feature type="compositionally biased region" description="Low complexity" evidence="1">
    <location>
        <begin position="35"/>
        <end position="44"/>
    </location>
</feature>
<sequence>MPLHSGSHAMNGSHAGTEVANGVDRGRELPRTALSSNISSSSSSRMGAVLSFPPQKSPPPTRQLQARTSPEVRLMVAAIQPLTTTTLNRTTGTVEPLVRVDNNNNNNDDELQELAQLFRAIVSGDRRLHQCKIQLQ</sequence>
<dbReference type="EMBL" id="JH159153">
    <property type="protein sequence ID" value="EGZ22202.1"/>
    <property type="molecule type" value="Genomic_DNA"/>
</dbReference>
<gene>
    <name evidence="2" type="ORF">PHYSODRAFT_345821</name>
</gene>
<evidence type="ECO:0000256" key="1">
    <source>
        <dbReference type="SAM" id="MobiDB-lite"/>
    </source>
</evidence>